<evidence type="ECO:0000313" key="1">
    <source>
        <dbReference type="EMBL" id="KAK6616798.1"/>
    </source>
</evidence>
<protein>
    <submittedName>
        <fullName evidence="1">Uncharacterized protein</fullName>
    </submittedName>
</protein>
<proteinExistence type="predicted"/>
<comment type="caution">
    <text evidence="1">The sequence shown here is derived from an EMBL/GenBank/DDBJ whole genome shotgun (WGS) entry which is preliminary data.</text>
</comment>
<dbReference type="AlphaFoldDB" id="A0AAN8NYN0"/>
<evidence type="ECO:0000313" key="2">
    <source>
        <dbReference type="Proteomes" id="UP001372834"/>
    </source>
</evidence>
<organism evidence="1 2">
    <name type="scientific">Polyplax serrata</name>
    <name type="common">Common mouse louse</name>
    <dbReference type="NCBI Taxonomy" id="468196"/>
    <lineage>
        <taxon>Eukaryota</taxon>
        <taxon>Metazoa</taxon>
        <taxon>Ecdysozoa</taxon>
        <taxon>Arthropoda</taxon>
        <taxon>Hexapoda</taxon>
        <taxon>Insecta</taxon>
        <taxon>Pterygota</taxon>
        <taxon>Neoptera</taxon>
        <taxon>Paraneoptera</taxon>
        <taxon>Psocodea</taxon>
        <taxon>Troctomorpha</taxon>
        <taxon>Phthiraptera</taxon>
        <taxon>Anoplura</taxon>
        <taxon>Polyplacidae</taxon>
        <taxon>Polyplax</taxon>
    </lineage>
</organism>
<accession>A0AAN8NYN0</accession>
<sequence>MVCLINAEDIWPDNYDYSRLSYDIRSYQLLLSNASDKVYKGFIRQVDWNGRGTKSMISSQKPLQTSVYSTFGTNGLSSVMLGPSMSTMIWSSDKSLSAMDLLIGASTFVEGMSFDTNISVWTELGEHELRDIGIQGALGLNIFNIRPILEQPASAQTPLIVRTTFYEYNPTPGTKWSDNLLTNIDSIWPLNYGYGQSGMDVRVYKLLLANASNKVYKGFIKQIEWNGKGTKSFVSSQNPLQLSVQTTF</sequence>
<dbReference type="EMBL" id="JAWJWE010000050">
    <property type="protein sequence ID" value="KAK6616798.1"/>
    <property type="molecule type" value="Genomic_DNA"/>
</dbReference>
<dbReference type="Proteomes" id="UP001372834">
    <property type="component" value="Unassembled WGS sequence"/>
</dbReference>
<gene>
    <name evidence="1" type="ORF">RUM43_015052</name>
</gene>
<name>A0AAN8NYN0_POLSC</name>
<reference evidence="1 2" key="1">
    <citation type="submission" date="2023-10" db="EMBL/GenBank/DDBJ databases">
        <title>Genomes of two closely related lineages of the louse Polyplax serrata with different host specificities.</title>
        <authorList>
            <person name="Martinu J."/>
            <person name="Tarabai H."/>
            <person name="Stefka J."/>
            <person name="Hypsa V."/>
        </authorList>
    </citation>
    <scope>NUCLEOTIDE SEQUENCE [LARGE SCALE GENOMIC DNA]</scope>
    <source>
        <strain evidence="1">HR10_N</strain>
    </source>
</reference>